<dbReference type="EMBL" id="JXBC01000004">
    <property type="protein sequence ID" value="KIU10942.1"/>
    <property type="molecule type" value="Genomic_DNA"/>
</dbReference>
<protein>
    <recommendedName>
        <fullName evidence="4">DUF2680 domain-containing protein</fullName>
    </recommendedName>
</protein>
<feature type="chain" id="PRO_5002232446" description="DUF2680 domain-containing protein" evidence="1">
    <location>
        <begin position="27"/>
        <end position="110"/>
    </location>
</feature>
<dbReference type="PATRIC" id="fig|1423.173.peg.3057"/>
<name>A0A0D1KXN9_BACIU</name>
<reference evidence="2 3" key="1">
    <citation type="submission" date="2014-12" db="EMBL/GenBank/DDBJ databases">
        <title>Comparative genome analysis of Bacillus coagulans HM-08, Clostridium butyricum HM-68, Bacillus subtilis HM-66 and Bacillus licheniformis BL-09.</title>
        <authorList>
            <person name="Zhang H."/>
        </authorList>
    </citation>
    <scope>NUCLEOTIDE SEQUENCE [LARGE SCALE GENOMIC DNA]</scope>
    <source>
        <strain evidence="2 3">HM-66</strain>
    </source>
</reference>
<evidence type="ECO:0000313" key="3">
    <source>
        <dbReference type="Proteomes" id="UP000032247"/>
    </source>
</evidence>
<evidence type="ECO:0000313" key="2">
    <source>
        <dbReference type="EMBL" id="KIU10942.1"/>
    </source>
</evidence>
<dbReference type="Pfam" id="PF10925">
    <property type="entry name" value="DUF2680"/>
    <property type="match status" value="1"/>
</dbReference>
<sequence length="110" mass="12787">MKRITINIITMFIAAAVISLTGTAEAVEKQQQPPANVTLTDQQKKEIEQLEAEILTKRKDVISKYVQYGVLPKERGEHIKNHLDKHFEMMKQNGFVPKHHPHPHKFEKRH</sequence>
<accession>A0A0D1KXN9</accession>
<comment type="caution">
    <text evidence="2">The sequence shown here is derived from an EMBL/GenBank/DDBJ whole genome shotgun (WGS) entry which is preliminary data.</text>
</comment>
<gene>
    <name evidence="2" type="ORF">SC09_Contig25orf00830</name>
</gene>
<proteinExistence type="predicted"/>
<dbReference type="AlphaFoldDB" id="A0A0D1KXN9"/>
<dbReference type="Proteomes" id="UP000032247">
    <property type="component" value="Unassembled WGS sequence"/>
</dbReference>
<keyword evidence="1" id="KW-0732">Signal</keyword>
<feature type="signal peptide" evidence="1">
    <location>
        <begin position="1"/>
        <end position="26"/>
    </location>
</feature>
<dbReference type="STRING" id="483913.AN935_01750"/>
<dbReference type="InterPro" id="IPR024485">
    <property type="entry name" value="DUF2680"/>
</dbReference>
<organism evidence="2 3">
    <name type="scientific">Bacillus subtilis</name>
    <dbReference type="NCBI Taxonomy" id="1423"/>
    <lineage>
        <taxon>Bacteria</taxon>
        <taxon>Bacillati</taxon>
        <taxon>Bacillota</taxon>
        <taxon>Bacilli</taxon>
        <taxon>Bacillales</taxon>
        <taxon>Bacillaceae</taxon>
        <taxon>Bacillus</taxon>
    </lineage>
</organism>
<evidence type="ECO:0008006" key="4">
    <source>
        <dbReference type="Google" id="ProtNLM"/>
    </source>
</evidence>
<evidence type="ECO:0000256" key="1">
    <source>
        <dbReference type="SAM" id="SignalP"/>
    </source>
</evidence>